<comment type="caution">
    <text evidence="7">The sequence shown here is derived from an EMBL/GenBank/DDBJ whole genome shotgun (WGS) entry which is preliminary data.</text>
</comment>
<evidence type="ECO:0000256" key="1">
    <source>
        <dbReference type="ARBA" id="ARBA00022603"/>
    </source>
</evidence>
<feature type="binding site" evidence="5">
    <location>
        <position position="307"/>
    </location>
    <ligand>
        <name>S-adenosyl-L-methionine</name>
        <dbReference type="ChEBI" id="CHEBI:59789"/>
    </ligand>
</feature>
<feature type="domain" description="SAM-dependent MTase RsmB/NOP-type" evidence="6">
    <location>
        <begin position="145"/>
        <end position="430"/>
    </location>
</feature>
<feature type="binding site" evidence="5">
    <location>
        <position position="263"/>
    </location>
    <ligand>
        <name>S-adenosyl-L-methionine</name>
        <dbReference type="ChEBI" id="CHEBI:59789"/>
    </ligand>
</feature>
<dbReference type="EMBL" id="LMCB01000029">
    <property type="protein sequence ID" value="KZL17824.1"/>
    <property type="molecule type" value="Genomic_DNA"/>
</dbReference>
<feature type="active site" description="Nucleophile" evidence="5">
    <location>
        <position position="360"/>
    </location>
</feature>
<keyword evidence="3 5" id="KW-0949">S-adenosyl-L-methionine</keyword>
<dbReference type="RefSeq" id="WP_068007244.1">
    <property type="nucleotide sequence ID" value="NZ_FOFM01000001.1"/>
</dbReference>
<protein>
    <submittedName>
        <fullName evidence="7">Ribosomal RNA small subunit methyltransferase B</fullName>
        <ecNumber evidence="7">2.1.1.176</ecNumber>
    </submittedName>
</protein>
<dbReference type="GO" id="GO:0001510">
    <property type="term" value="P:RNA methylation"/>
    <property type="evidence" value="ECO:0007669"/>
    <property type="project" value="InterPro"/>
</dbReference>
<dbReference type="PROSITE" id="PS51686">
    <property type="entry name" value="SAM_MT_RSMB_NOP"/>
    <property type="match status" value="1"/>
</dbReference>
<gene>
    <name evidence="7" type="primary">rsmB_2</name>
    <name evidence="7" type="ORF">PsAD2_02944</name>
</gene>
<dbReference type="GO" id="GO:0008173">
    <property type="term" value="F:RNA methyltransferase activity"/>
    <property type="evidence" value="ECO:0007669"/>
    <property type="project" value="InterPro"/>
</dbReference>
<dbReference type="PANTHER" id="PTHR22807:SF53">
    <property type="entry name" value="RIBOSOMAL RNA SMALL SUBUNIT METHYLTRANSFERASE B-RELATED"/>
    <property type="match status" value="1"/>
</dbReference>
<evidence type="ECO:0000256" key="4">
    <source>
        <dbReference type="ARBA" id="ARBA00022884"/>
    </source>
</evidence>
<dbReference type="OrthoDB" id="9810297at2"/>
<dbReference type="InterPro" id="IPR001678">
    <property type="entry name" value="MeTrfase_RsmB-F_NOP2_dom"/>
</dbReference>
<evidence type="ECO:0000259" key="6">
    <source>
        <dbReference type="PROSITE" id="PS51686"/>
    </source>
</evidence>
<keyword evidence="2 5" id="KW-0808">Transferase</keyword>
<name>A0A165XLR0_9HYPH</name>
<dbReference type="Gene3D" id="3.40.50.150">
    <property type="entry name" value="Vaccinia Virus protein VP39"/>
    <property type="match status" value="1"/>
</dbReference>
<dbReference type="GO" id="GO:0003723">
    <property type="term" value="F:RNA binding"/>
    <property type="evidence" value="ECO:0007669"/>
    <property type="project" value="UniProtKB-UniRule"/>
</dbReference>
<dbReference type="Pfam" id="PF01189">
    <property type="entry name" value="Methyltr_RsmB-F"/>
    <property type="match status" value="1"/>
</dbReference>
<keyword evidence="8" id="KW-1185">Reference proteome</keyword>
<evidence type="ECO:0000256" key="3">
    <source>
        <dbReference type="ARBA" id="ARBA00022691"/>
    </source>
</evidence>
<comment type="similarity">
    <text evidence="5">Belongs to the class I-like SAM-binding methyltransferase superfamily. RsmB/NOP family.</text>
</comment>
<keyword evidence="1 5" id="KW-0489">Methyltransferase</keyword>
<evidence type="ECO:0000256" key="2">
    <source>
        <dbReference type="ARBA" id="ARBA00022679"/>
    </source>
</evidence>
<proteinExistence type="inferred from homology"/>
<dbReference type="PRINTS" id="PR02008">
    <property type="entry name" value="RCMTFAMILY"/>
</dbReference>
<evidence type="ECO:0000256" key="5">
    <source>
        <dbReference type="PROSITE-ProRule" id="PRU01023"/>
    </source>
</evidence>
<organism evidence="7 8">
    <name type="scientific">Pseudovibrio axinellae</name>
    <dbReference type="NCBI Taxonomy" id="989403"/>
    <lineage>
        <taxon>Bacteria</taxon>
        <taxon>Pseudomonadati</taxon>
        <taxon>Pseudomonadota</taxon>
        <taxon>Alphaproteobacteria</taxon>
        <taxon>Hyphomicrobiales</taxon>
        <taxon>Stappiaceae</taxon>
        <taxon>Pseudovibrio</taxon>
    </lineage>
</organism>
<reference evidence="7 8" key="1">
    <citation type="journal article" date="2016" name="Front. Microbiol.">
        <title>Comparative Genomic Analysis Reveals a Diverse Repertoire of Genes Involved in Prokaryote-Eukaryote Interactions within the Pseudovibrio Genus.</title>
        <authorList>
            <person name="Romano S."/>
            <person name="Fernandez-Guerra A."/>
            <person name="Reen F.J."/>
            <person name="Glockner F.O."/>
            <person name="Crowley S.P."/>
            <person name="O'Sullivan O."/>
            <person name="Cotter P.D."/>
            <person name="Adams C."/>
            <person name="Dobson A.D."/>
            <person name="O'Gara F."/>
        </authorList>
    </citation>
    <scope>NUCLEOTIDE SEQUENCE [LARGE SCALE GENOMIC DNA]</scope>
    <source>
        <strain evidence="7 8">Ad2</strain>
    </source>
</reference>
<evidence type="ECO:0000313" key="7">
    <source>
        <dbReference type="EMBL" id="KZL17824.1"/>
    </source>
</evidence>
<comment type="caution">
    <text evidence="5">Lacks conserved residue(s) required for the propagation of feature annotation.</text>
</comment>
<dbReference type="PANTHER" id="PTHR22807">
    <property type="entry name" value="NOP2 YEAST -RELATED NOL1/NOP2/FMU SUN DOMAIN-CONTAINING"/>
    <property type="match status" value="1"/>
</dbReference>
<dbReference type="Pfam" id="PF22458">
    <property type="entry name" value="RsmF-B_ferredox"/>
    <property type="match status" value="1"/>
</dbReference>
<dbReference type="AlphaFoldDB" id="A0A165XLR0"/>
<dbReference type="PATRIC" id="fig|989403.3.peg.3156"/>
<dbReference type="Proteomes" id="UP000076577">
    <property type="component" value="Unassembled WGS sequence"/>
</dbReference>
<dbReference type="CDD" id="cd02440">
    <property type="entry name" value="AdoMet_MTases"/>
    <property type="match status" value="1"/>
</dbReference>
<dbReference type="InterPro" id="IPR049560">
    <property type="entry name" value="MeTrfase_RsmB-F_NOP2_cat"/>
</dbReference>
<dbReference type="InterPro" id="IPR023267">
    <property type="entry name" value="RCMT"/>
</dbReference>
<dbReference type="EC" id="2.1.1.176" evidence="7"/>
<dbReference type="STRING" id="989403.SAMN05421798_101206"/>
<evidence type="ECO:0000313" key="8">
    <source>
        <dbReference type="Proteomes" id="UP000076577"/>
    </source>
</evidence>
<dbReference type="InterPro" id="IPR054728">
    <property type="entry name" value="RsmB-like_ferredoxin"/>
</dbReference>
<keyword evidence="4 5" id="KW-0694">RNA-binding</keyword>
<dbReference type="InterPro" id="IPR029063">
    <property type="entry name" value="SAM-dependent_MTases_sf"/>
</dbReference>
<accession>A0A165XLR0</accession>
<sequence>MRDGGRIAAAIEVLTEINERRRPVQEALKDWGNKHRFAGSGDRVAIGNLVFDALRHKLSHAQAMGSDSARALVLATYIWGWGNQVEKLQQVMEEDRHAPEPLSEAEGEALLQNKPVDDGNQISANIPEWLWPHFQDNFGDEALAVGRSLSERAPIDMRVNTLKSSQEKVLKRLSHLRAEVSGLSPVGVRLEPVVGPRKSPHVQAEETFRKGWFELQDEASQIASILSGAQPGEQVLDLCAGGGGKSLALAAQMQNKGQIYAYDAHKIRLAPLYERMARAGVRNIQTIDPQTGSLDICNGKMDRVFVDAPCSGTGVWRRRPDTKWRVTENALNGRIEEQAQVLETATRFVRSGGKLIYATCSLIPAENQLQVKAFLEKHSDFKLVDLAPVWDEHFGVVESRKPLFKDGGTVTLTPHHTGTDGFFIAMMERV</sequence>
<dbReference type="SUPFAM" id="SSF53335">
    <property type="entry name" value="S-adenosyl-L-methionine-dependent methyltransferases"/>
    <property type="match status" value="1"/>
</dbReference>